<dbReference type="AlphaFoldDB" id="A0A6A6B8B9"/>
<dbReference type="Proteomes" id="UP000799438">
    <property type="component" value="Unassembled WGS sequence"/>
</dbReference>
<proteinExistence type="predicted"/>
<evidence type="ECO:0000313" key="2">
    <source>
        <dbReference type="EMBL" id="KAF2140340.1"/>
    </source>
</evidence>
<feature type="region of interest" description="Disordered" evidence="1">
    <location>
        <begin position="478"/>
        <end position="499"/>
    </location>
</feature>
<organism evidence="2 3">
    <name type="scientific">Aplosporella prunicola CBS 121167</name>
    <dbReference type="NCBI Taxonomy" id="1176127"/>
    <lineage>
        <taxon>Eukaryota</taxon>
        <taxon>Fungi</taxon>
        <taxon>Dikarya</taxon>
        <taxon>Ascomycota</taxon>
        <taxon>Pezizomycotina</taxon>
        <taxon>Dothideomycetes</taxon>
        <taxon>Dothideomycetes incertae sedis</taxon>
        <taxon>Botryosphaeriales</taxon>
        <taxon>Aplosporellaceae</taxon>
        <taxon>Aplosporella</taxon>
    </lineage>
</organism>
<name>A0A6A6B8B9_9PEZI</name>
<gene>
    <name evidence="2" type="ORF">K452DRAFT_54441</name>
</gene>
<dbReference type="GeneID" id="54304331"/>
<dbReference type="OrthoDB" id="5330058at2759"/>
<dbReference type="EMBL" id="ML995490">
    <property type="protein sequence ID" value="KAF2140340.1"/>
    <property type="molecule type" value="Genomic_DNA"/>
</dbReference>
<feature type="compositionally biased region" description="Polar residues" evidence="1">
    <location>
        <begin position="640"/>
        <end position="654"/>
    </location>
</feature>
<accession>A0A6A6B8B9</accession>
<sequence>MENLDNLLPSCSYLTLRQQLQRGLLDAHSVTHLASQLGFGLSFHNKSSCPLSMDRETPLYGVELAKLKNLTGEPRSQRRLHFRLMSDAFPTRQSALDLYIPAFHRYDSPDPSHETNCHFARYLDVISTWKNLSTCQARELEFWEEMFAAVLEYLISNRVMEIIDNMDKYIGGRHDTSLDLRICDFVNSLGSKSFPVNIQDVINGMLELYKRHGMQHCWFSSSGDLHNTLCDFLRTRDCFQDTPIHPTIMVHLSAVRNAKGEPAITGTVKWRGPSMKFDHLQAFATEGSDYHVIPRYTEPLLDSRYHSHLTRPEYYLASDCINFSWQQPIEGFQGCVPSPTSEATTPTHDHHQHARIHQTPLDIASVASRLFPGIVRYERQLRVQIQLVIHRAHTTTTPKTAMSVASGHRQPQKPEPLTPCSRPSPLIESQKPSSSPQRYAHSKPWNALSQVQDTELLSKVATASPFDSLLHLEHYNWPNPPDSHKGQVKSGMPSSLSDLSHLMRGNKRATKSPAVKDTISNKLVSTESADEILSSAPQKADIESCALDYTSKFWGEPLLNTESTNIGVHALAGVVRSPDPVARSPQECSPSTVRSFQGTCSDSVIRLGASSRDKSRTQLTEVPRTSFWANWQPDQTKNTSLLTENRSSGSTHLTQHAGWGKNVPAWSN</sequence>
<reference evidence="2" key="1">
    <citation type="journal article" date="2020" name="Stud. Mycol.">
        <title>101 Dothideomycetes genomes: a test case for predicting lifestyles and emergence of pathogens.</title>
        <authorList>
            <person name="Haridas S."/>
            <person name="Albert R."/>
            <person name="Binder M."/>
            <person name="Bloem J."/>
            <person name="Labutti K."/>
            <person name="Salamov A."/>
            <person name="Andreopoulos B."/>
            <person name="Baker S."/>
            <person name="Barry K."/>
            <person name="Bills G."/>
            <person name="Bluhm B."/>
            <person name="Cannon C."/>
            <person name="Castanera R."/>
            <person name="Culley D."/>
            <person name="Daum C."/>
            <person name="Ezra D."/>
            <person name="Gonzalez J."/>
            <person name="Henrissat B."/>
            <person name="Kuo A."/>
            <person name="Liang C."/>
            <person name="Lipzen A."/>
            <person name="Lutzoni F."/>
            <person name="Magnuson J."/>
            <person name="Mondo S."/>
            <person name="Nolan M."/>
            <person name="Ohm R."/>
            <person name="Pangilinan J."/>
            <person name="Park H.-J."/>
            <person name="Ramirez L."/>
            <person name="Alfaro M."/>
            <person name="Sun H."/>
            <person name="Tritt A."/>
            <person name="Yoshinaga Y."/>
            <person name="Zwiers L.-H."/>
            <person name="Turgeon B."/>
            <person name="Goodwin S."/>
            <person name="Spatafora J."/>
            <person name="Crous P."/>
            <person name="Grigoriev I."/>
        </authorList>
    </citation>
    <scope>NUCLEOTIDE SEQUENCE</scope>
    <source>
        <strain evidence="2">CBS 121167</strain>
    </source>
</reference>
<dbReference type="RefSeq" id="XP_033396053.1">
    <property type="nucleotide sequence ID" value="XM_033546824.1"/>
</dbReference>
<evidence type="ECO:0000256" key="1">
    <source>
        <dbReference type="SAM" id="MobiDB-lite"/>
    </source>
</evidence>
<feature type="region of interest" description="Disordered" evidence="1">
    <location>
        <begin position="640"/>
        <end position="668"/>
    </location>
</feature>
<evidence type="ECO:0000313" key="3">
    <source>
        <dbReference type="Proteomes" id="UP000799438"/>
    </source>
</evidence>
<keyword evidence="3" id="KW-1185">Reference proteome</keyword>
<feature type="region of interest" description="Disordered" evidence="1">
    <location>
        <begin position="398"/>
        <end position="443"/>
    </location>
</feature>
<protein>
    <submittedName>
        <fullName evidence="2">Uncharacterized protein</fullName>
    </submittedName>
</protein>